<dbReference type="EMBL" id="JBHSOD010000044">
    <property type="protein sequence ID" value="MFC5888768.1"/>
    <property type="molecule type" value="Genomic_DNA"/>
</dbReference>
<feature type="compositionally biased region" description="Low complexity" evidence="2">
    <location>
        <begin position="1"/>
        <end position="10"/>
    </location>
</feature>
<dbReference type="RefSeq" id="WP_345330321.1">
    <property type="nucleotide sequence ID" value="NZ_BAAAVH010000111.1"/>
</dbReference>
<keyword evidence="1" id="KW-0175">Coiled coil</keyword>
<sequence>MTDTENTLTTDDADTAETCAYPGCQNARESKDPAKTGPAPKYCTREDHNSVSAWRAKRSAAKATAGGRPSAEPEEPTDSRSPVTDALSSAAMLRGTIEQNLSVLLENVPKWLEDLRTAANPEAAEAQIEEATNNALRMVAAADERTATEKQLRIAAVTRVKEVEAELTTAITAANDAVDLLDKKTEAYEAELTRLQEQDEQRAAALQEKLAELEADRQRLETEFAEKTSALEEAAEQRIAQAKAAIEAEAAKRIADAEKAAEDQRKLAEKAAADRDEAFAARDEAVAQAEEAQRAAAEAVTAAEGKVTATNEATEKALKSMRTDVEQARSRITALETAQDNRNTEVERILRERGDAERRAGRAELDVERLQMLLAQHGIADPHAQA</sequence>
<comment type="caution">
    <text evidence="3">The sequence shown here is derived from an EMBL/GenBank/DDBJ whole genome shotgun (WGS) entry which is preliminary data.</text>
</comment>
<keyword evidence="4" id="KW-1185">Reference proteome</keyword>
<feature type="region of interest" description="Disordered" evidence="2">
    <location>
        <begin position="1"/>
        <end position="91"/>
    </location>
</feature>
<evidence type="ECO:0008006" key="5">
    <source>
        <dbReference type="Google" id="ProtNLM"/>
    </source>
</evidence>
<evidence type="ECO:0000256" key="2">
    <source>
        <dbReference type="SAM" id="MobiDB-lite"/>
    </source>
</evidence>
<protein>
    <recommendedName>
        <fullName evidence="5">Large Ala/Glu-rich protein</fullName>
    </recommendedName>
</protein>
<dbReference type="Proteomes" id="UP001596067">
    <property type="component" value="Unassembled WGS sequence"/>
</dbReference>
<evidence type="ECO:0000313" key="3">
    <source>
        <dbReference type="EMBL" id="MFC5888768.1"/>
    </source>
</evidence>
<organism evidence="3 4">
    <name type="scientific">Kitasatospora aburaviensis</name>
    <dbReference type="NCBI Taxonomy" id="67265"/>
    <lineage>
        <taxon>Bacteria</taxon>
        <taxon>Bacillati</taxon>
        <taxon>Actinomycetota</taxon>
        <taxon>Actinomycetes</taxon>
        <taxon>Kitasatosporales</taxon>
        <taxon>Streptomycetaceae</taxon>
        <taxon>Kitasatospora</taxon>
    </lineage>
</organism>
<evidence type="ECO:0000313" key="4">
    <source>
        <dbReference type="Proteomes" id="UP001596067"/>
    </source>
</evidence>
<reference evidence="4" key="1">
    <citation type="journal article" date="2019" name="Int. J. Syst. Evol. Microbiol.">
        <title>The Global Catalogue of Microorganisms (GCM) 10K type strain sequencing project: providing services to taxonomists for standard genome sequencing and annotation.</title>
        <authorList>
            <consortium name="The Broad Institute Genomics Platform"/>
            <consortium name="The Broad Institute Genome Sequencing Center for Infectious Disease"/>
            <person name="Wu L."/>
            <person name="Ma J."/>
        </authorList>
    </citation>
    <scope>NUCLEOTIDE SEQUENCE [LARGE SCALE GENOMIC DNA]</scope>
    <source>
        <strain evidence="4">CGMCC 4.1469</strain>
    </source>
</reference>
<proteinExistence type="predicted"/>
<feature type="coiled-coil region" evidence="1">
    <location>
        <begin position="178"/>
        <end position="338"/>
    </location>
</feature>
<name>A0ABW1F3J1_9ACTN</name>
<evidence type="ECO:0000256" key="1">
    <source>
        <dbReference type="SAM" id="Coils"/>
    </source>
</evidence>
<gene>
    <name evidence="3" type="ORF">ACFP0N_27750</name>
</gene>
<accession>A0ABW1F3J1</accession>